<organism evidence="3 4">
    <name type="scientific">Actinobacillus porcinus</name>
    <dbReference type="NCBI Taxonomy" id="51048"/>
    <lineage>
        <taxon>Bacteria</taxon>
        <taxon>Pseudomonadati</taxon>
        <taxon>Pseudomonadota</taxon>
        <taxon>Gammaproteobacteria</taxon>
        <taxon>Pasteurellales</taxon>
        <taxon>Pasteurellaceae</taxon>
        <taxon>Actinobacillus</taxon>
    </lineage>
</organism>
<dbReference type="InterPro" id="IPR028098">
    <property type="entry name" value="Glyco_trans_4-like_N"/>
</dbReference>
<accession>A0ABY6TJ62</accession>
<dbReference type="CDD" id="cd03808">
    <property type="entry name" value="GT4_CapM-like"/>
    <property type="match status" value="1"/>
</dbReference>
<proteinExistence type="predicted"/>
<dbReference type="Pfam" id="PF00534">
    <property type="entry name" value="Glycos_transf_1"/>
    <property type="match status" value="1"/>
</dbReference>
<sequence>MKKIKILHFSQVGGGVDRYLRLYLKYSDKSQFENVVIGTPSLNKDDYIDKTNKFYQLDISQSFSPFKLLKNIFLVRKILNQEAPDILYLHSTFAGVIGRIAAIGLKCKVVYNPHGWSFKMNVSPLKKKVYTFIEKILSLLTDKLILISKSEYQSAKDIGIRSDKLSLVYNGIEITVSNKVASLPIDISDKYVIGMIGRLSEQKNPLFFLEFAREILKLYPDTYFIMVGDGELRNVVEQKITEYDLGKNILITGWVNNPEMYLNLFDQAVLFSRWEGLSLAIVEYLAHKKPVLATNIGGINDVIIDADTGFLIEENDLENAIIKSNIFRNNLNLRNKIIENSYNYLRNRFYIADKIKEMENIFQSILEK</sequence>
<dbReference type="PANTHER" id="PTHR45947">
    <property type="entry name" value="SULFOQUINOVOSYL TRANSFERASE SQD2"/>
    <property type="match status" value="1"/>
</dbReference>
<dbReference type="PANTHER" id="PTHR45947:SF3">
    <property type="entry name" value="SULFOQUINOVOSYL TRANSFERASE SQD2"/>
    <property type="match status" value="1"/>
</dbReference>
<dbReference type="InterPro" id="IPR001296">
    <property type="entry name" value="Glyco_trans_1"/>
</dbReference>
<dbReference type="RefSeq" id="WP_210403512.1">
    <property type="nucleotide sequence ID" value="NZ_CABFKI010000005.1"/>
</dbReference>
<dbReference type="EMBL" id="CABFKI010000005">
    <property type="protein sequence ID" value="VTU07516.1"/>
    <property type="molecule type" value="Genomic_DNA"/>
</dbReference>
<dbReference type="SUPFAM" id="SSF53756">
    <property type="entry name" value="UDP-Glycosyltransferase/glycogen phosphorylase"/>
    <property type="match status" value="1"/>
</dbReference>
<keyword evidence="4" id="KW-1185">Reference proteome</keyword>
<dbReference type="Gene3D" id="3.40.50.2000">
    <property type="entry name" value="Glycogen Phosphorylase B"/>
    <property type="match status" value="2"/>
</dbReference>
<gene>
    <name evidence="3" type="primary">tagE_2</name>
    <name evidence="3" type="ORF">SAMEA1410922_00907</name>
</gene>
<dbReference type="GeneID" id="86155305"/>
<evidence type="ECO:0000259" key="1">
    <source>
        <dbReference type="Pfam" id="PF00534"/>
    </source>
</evidence>
<dbReference type="EC" id="2.4.1.52" evidence="3"/>
<evidence type="ECO:0000313" key="3">
    <source>
        <dbReference type="EMBL" id="VTU07516.1"/>
    </source>
</evidence>
<dbReference type="InterPro" id="IPR050194">
    <property type="entry name" value="Glycosyltransferase_grp1"/>
</dbReference>
<protein>
    <submittedName>
        <fullName evidence="3">VI polysaccharide biosynthesis protein</fullName>
        <ecNumber evidence="3">2.4.1.52</ecNumber>
    </submittedName>
</protein>
<feature type="domain" description="Glycosyltransferase subfamily 4-like N-terminal" evidence="2">
    <location>
        <begin position="14"/>
        <end position="174"/>
    </location>
</feature>
<dbReference type="Pfam" id="PF13439">
    <property type="entry name" value="Glyco_transf_4"/>
    <property type="match status" value="1"/>
</dbReference>
<name>A0ABY6TJ62_9PAST</name>
<comment type="caution">
    <text evidence="3">The sequence shown here is derived from an EMBL/GenBank/DDBJ whole genome shotgun (WGS) entry which is preliminary data.</text>
</comment>
<evidence type="ECO:0000259" key="2">
    <source>
        <dbReference type="Pfam" id="PF13439"/>
    </source>
</evidence>
<keyword evidence="3" id="KW-0328">Glycosyltransferase</keyword>
<reference evidence="3 4" key="1">
    <citation type="submission" date="2019-05" db="EMBL/GenBank/DDBJ databases">
        <authorList>
            <consortium name="Pathogen Informatics"/>
        </authorList>
    </citation>
    <scope>NUCLEOTIDE SEQUENCE [LARGE SCALE GENOMIC DNA]</scope>
    <source>
        <strain evidence="3 4">NM319</strain>
    </source>
</reference>
<evidence type="ECO:0000313" key="4">
    <source>
        <dbReference type="Proteomes" id="UP000308167"/>
    </source>
</evidence>
<keyword evidence="3" id="KW-0808">Transferase</keyword>
<dbReference type="GO" id="GO:0047265">
    <property type="term" value="F:poly(glycerol-phosphate) alpha-glucosyltransferase activity"/>
    <property type="evidence" value="ECO:0007669"/>
    <property type="project" value="UniProtKB-EC"/>
</dbReference>
<dbReference type="Proteomes" id="UP000308167">
    <property type="component" value="Unassembled WGS sequence"/>
</dbReference>
<feature type="domain" description="Glycosyl transferase family 1" evidence="1">
    <location>
        <begin position="188"/>
        <end position="343"/>
    </location>
</feature>